<accession>A0A318UDT6</accession>
<name>A0A318UDT6_9SPHI</name>
<keyword evidence="2" id="KW-1185">Reference proteome</keyword>
<protein>
    <submittedName>
        <fullName evidence="1">Uncharacterized protein</fullName>
    </submittedName>
</protein>
<evidence type="ECO:0000313" key="1">
    <source>
        <dbReference type="EMBL" id="PYF74243.1"/>
    </source>
</evidence>
<proteinExistence type="predicted"/>
<dbReference type="OrthoDB" id="769630at2"/>
<sequence>MTDFQKNICKSLAIVLFAIVTIDCKNNSKTEFEKKTIYISNLRRAILGNGVDTGVRIIKTYPNEDNCLGNQYNANLYICKNTEDNDTLYVFSICDKVPSFAKVDLNEIFAIDHGDIKKNVPDKVIIKVPKTFSIPSNAKYVFSKLTRIED</sequence>
<reference evidence="1 2" key="1">
    <citation type="submission" date="2018-06" db="EMBL/GenBank/DDBJ databases">
        <title>Genomic Encyclopedia of Archaeal and Bacterial Type Strains, Phase II (KMG-II): from individual species to whole genera.</title>
        <authorList>
            <person name="Goeker M."/>
        </authorList>
    </citation>
    <scope>NUCLEOTIDE SEQUENCE [LARGE SCALE GENOMIC DNA]</scope>
    <source>
        <strain evidence="1 2">DSM 27372</strain>
    </source>
</reference>
<gene>
    <name evidence="1" type="ORF">B0O44_104414</name>
</gene>
<dbReference type="RefSeq" id="WP_110831368.1">
    <property type="nucleotide sequence ID" value="NZ_QKLU01000004.1"/>
</dbReference>
<comment type="caution">
    <text evidence="1">The sequence shown here is derived from an EMBL/GenBank/DDBJ whole genome shotgun (WGS) entry which is preliminary data.</text>
</comment>
<dbReference type="EMBL" id="QKLU01000004">
    <property type="protein sequence ID" value="PYF74243.1"/>
    <property type="molecule type" value="Genomic_DNA"/>
</dbReference>
<evidence type="ECO:0000313" key="2">
    <source>
        <dbReference type="Proteomes" id="UP000248198"/>
    </source>
</evidence>
<dbReference type="Proteomes" id="UP000248198">
    <property type="component" value="Unassembled WGS sequence"/>
</dbReference>
<dbReference type="AlphaFoldDB" id="A0A318UDT6"/>
<organism evidence="1 2">
    <name type="scientific">Pedobacter nutrimenti</name>
    <dbReference type="NCBI Taxonomy" id="1241337"/>
    <lineage>
        <taxon>Bacteria</taxon>
        <taxon>Pseudomonadati</taxon>
        <taxon>Bacteroidota</taxon>
        <taxon>Sphingobacteriia</taxon>
        <taxon>Sphingobacteriales</taxon>
        <taxon>Sphingobacteriaceae</taxon>
        <taxon>Pedobacter</taxon>
    </lineage>
</organism>